<feature type="region of interest" description="Disordered" evidence="2">
    <location>
        <begin position="465"/>
        <end position="487"/>
    </location>
</feature>
<proteinExistence type="predicted"/>
<dbReference type="GO" id="GO:0016747">
    <property type="term" value="F:acyltransferase activity, transferring groups other than amino-acyl groups"/>
    <property type="evidence" value="ECO:0007669"/>
    <property type="project" value="TreeGrafter"/>
</dbReference>
<dbReference type="Pfam" id="PF02458">
    <property type="entry name" value="Transferase"/>
    <property type="match status" value="1"/>
</dbReference>
<evidence type="ECO:0000256" key="2">
    <source>
        <dbReference type="SAM" id="MobiDB-lite"/>
    </source>
</evidence>
<reference evidence="3" key="1">
    <citation type="submission" date="2015-10" db="EMBL/GenBank/DDBJ databases">
        <title>New simocyclinones: surprising evolutionary and biosynthetic insights.</title>
        <authorList>
            <person name="Bilyk O."/>
            <person name="Brotz E."/>
            <person name="Tokovenko B."/>
            <person name="Bechtold A."/>
            <person name="Paululat T."/>
            <person name="Luzhetskyy A."/>
        </authorList>
    </citation>
    <scope>NUCLEOTIDE SEQUENCE</scope>
    <source>
        <strain evidence="3">152608</strain>
    </source>
</reference>
<keyword evidence="1 3" id="KW-0808">Transferase</keyword>
<dbReference type="EMBL" id="KU127235">
    <property type="protein sequence ID" value="ALT05931.1"/>
    <property type="molecule type" value="Genomic_DNA"/>
</dbReference>
<sequence length="487" mass="53217">MPKNCGAEKFRKVRSDHCGSGSRLTAQAYSSRIGDHMSTRARLRETWTITSGRAPDTVVRCGSTDTVYVQRYVAVAFFFERTVDEERLADGLRRALDLVPVYGGRLRAGPDALEIVCSDAGVPMTVLDVDASLSDAVLEATRPDWGLVDRVDVMGEPLEQRPLLTVRVCRLADGATTLGCTWNHTVGDMGSFMQFIRVWSALVEGTAPPEVLVVDDREGHLDRILAQEGSGHPACPPLDRGEPAGQGHRMPVVQEANGTVQIHFADDEVRRMRQLFGGQSPRPLSSNDVLCAHLVTAFRDMAADPVPWNLSVPVDLRPRLGVPTGFLGNLVQSMFLPCPPTGTADVLAARIRSGLDDFMQSHLCMRSDRAFAGPVGRSRLHRCAPVAFDPAHRTFIMTNWTRMGVYEVAFDGQRPAVFSPVVSSRAPLSWFGFLDRGFGDAGFLLTAVVPERLAEHLRSPEGRAAIHRYGDPAAERPTGSVRVPDAI</sequence>
<dbReference type="SUPFAM" id="SSF52777">
    <property type="entry name" value="CoA-dependent acyltransferases"/>
    <property type="match status" value="1"/>
</dbReference>
<dbReference type="AlphaFoldDB" id="A0A0U2S5J5"/>
<dbReference type="Gene3D" id="3.30.559.10">
    <property type="entry name" value="Chloramphenicol acetyltransferase-like domain"/>
    <property type="match status" value="2"/>
</dbReference>
<dbReference type="InterPro" id="IPR023213">
    <property type="entry name" value="CAT-like_dom_sf"/>
</dbReference>
<evidence type="ECO:0000256" key="1">
    <source>
        <dbReference type="ARBA" id="ARBA00022679"/>
    </source>
</evidence>
<organism evidence="3">
    <name type="scientific">Kitasatospora sp. 152608</name>
    <dbReference type="NCBI Taxonomy" id="1769566"/>
    <lineage>
        <taxon>Bacteria</taxon>
        <taxon>Bacillati</taxon>
        <taxon>Actinomycetota</taxon>
        <taxon>Actinomycetes</taxon>
        <taxon>Kitasatosporales</taxon>
        <taxon>Streptomycetaceae</taxon>
        <taxon>Kitasatospora</taxon>
    </lineage>
</organism>
<dbReference type="PANTHER" id="PTHR31642">
    <property type="entry name" value="TRICHOTHECENE 3-O-ACETYLTRANSFERASE"/>
    <property type="match status" value="1"/>
</dbReference>
<gene>
    <name evidence="3" type="primary">smcB6</name>
    <name evidence="3" type="ORF">KSSN_24380</name>
</gene>
<evidence type="ECO:0000313" key="3">
    <source>
        <dbReference type="EMBL" id="ALT05931.1"/>
    </source>
</evidence>
<name>A0A0U2S5J5_9ACTN</name>
<accession>A0A0U2S5J5</accession>
<dbReference type="PANTHER" id="PTHR31642:SF310">
    <property type="entry name" value="FATTY ALCOHOL:CAFFEOYL-COA ACYLTRANSFERASE"/>
    <property type="match status" value="1"/>
</dbReference>
<protein>
    <submittedName>
        <fullName evidence="3">Acetyltransferase</fullName>
    </submittedName>
</protein>
<dbReference type="InterPro" id="IPR050317">
    <property type="entry name" value="Plant_Fungal_Acyltransferase"/>
</dbReference>